<dbReference type="OrthoDB" id="7631574at2"/>
<dbReference type="PANTHER" id="PTHR44520:SF2">
    <property type="entry name" value="RESPONSE REGULATOR RCP1"/>
    <property type="match status" value="1"/>
</dbReference>
<dbReference type="RefSeq" id="WP_098061905.1">
    <property type="nucleotide sequence ID" value="NZ_PDEP01000005.1"/>
</dbReference>
<dbReference type="Pfam" id="PF00072">
    <property type="entry name" value="Response_reg"/>
    <property type="match status" value="1"/>
</dbReference>
<dbReference type="InterPro" id="IPR052893">
    <property type="entry name" value="TCS_response_regulator"/>
</dbReference>
<accession>A0A2H3NM60</accession>
<comment type="caution">
    <text evidence="3">The sequence shown here is derived from an EMBL/GenBank/DDBJ whole genome shotgun (WGS) entry which is preliminary data.</text>
</comment>
<dbReference type="PROSITE" id="PS50110">
    <property type="entry name" value="RESPONSE_REGULATORY"/>
    <property type="match status" value="1"/>
</dbReference>
<sequence length="152" mass="17258">MSDESIRILLAEDDPDDRLLTRQALKRSRLANTISMVEDGEELMQYLRHEGPYSDPEDAPRPGLILLDLNMPRMDGREALKLIKSDPTLRRIPIIVLTTSEAEQDILQSYDLGVNAFVTKPVTFDGLADAIQALGDFWFEIVKLPPQYEETE</sequence>
<keyword evidence="4" id="KW-1185">Reference proteome</keyword>
<evidence type="ECO:0000259" key="2">
    <source>
        <dbReference type="PROSITE" id="PS50110"/>
    </source>
</evidence>
<evidence type="ECO:0000313" key="4">
    <source>
        <dbReference type="Proteomes" id="UP000221024"/>
    </source>
</evidence>
<feature type="domain" description="Response regulatory" evidence="2">
    <location>
        <begin position="7"/>
        <end position="135"/>
    </location>
</feature>
<organism evidence="3 4">
    <name type="scientific">Longimonas halophila</name>
    <dbReference type="NCBI Taxonomy" id="1469170"/>
    <lineage>
        <taxon>Bacteria</taxon>
        <taxon>Pseudomonadati</taxon>
        <taxon>Rhodothermota</taxon>
        <taxon>Rhodothermia</taxon>
        <taxon>Rhodothermales</taxon>
        <taxon>Salisaetaceae</taxon>
        <taxon>Longimonas</taxon>
    </lineage>
</organism>
<dbReference type="Gene3D" id="3.40.50.2300">
    <property type="match status" value="1"/>
</dbReference>
<dbReference type="SMART" id="SM00448">
    <property type="entry name" value="REC"/>
    <property type="match status" value="1"/>
</dbReference>
<dbReference type="CDD" id="cd17557">
    <property type="entry name" value="REC_Rcp-like"/>
    <property type="match status" value="1"/>
</dbReference>
<dbReference type="Proteomes" id="UP000221024">
    <property type="component" value="Unassembled WGS sequence"/>
</dbReference>
<name>A0A2H3NM60_9BACT</name>
<dbReference type="AlphaFoldDB" id="A0A2H3NM60"/>
<dbReference type="InterPro" id="IPR011006">
    <property type="entry name" value="CheY-like_superfamily"/>
</dbReference>
<gene>
    <name evidence="3" type="ORF">CRI93_06970</name>
</gene>
<evidence type="ECO:0000256" key="1">
    <source>
        <dbReference type="PROSITE-ProRule" id="PRU00169"/>
    </source>
</evidence>
<reference evidence="3 4" key="1">
    <citation type="submission" date="2017-10" db="EMBL/GenBank/DDBJ databases">
        <title>Draft genome of Longimonas halophila.</title>
        <authorList>
            <person name="Goh K.M."/>
            <person name="Shamsir M.S."/>
            <person name="Lim S.W."/>
        </authorList>
    </citation>
    <scope>NUCLEOTIDE SEQUENCE [LARGE SCALE GENOMIC DNA]</scope>
    <source>
        <strain evidence="3 4">KCTC 42399</strain>
    </source>
</reference>
<proteinExistence type="predicted"/>
<keyword evidence="1" id="KW-0597">Phosphoprotein</keyword>
<dbReference type="EMBL" id="PDEP01000005">
    <property type="protein sequence ID" value="PEN07718.1"/>
    <property type="molecule type" value="Genomic_DNA"/>
</dbReference>
<dbReference type="PANTHER" id="PTHR44520">
    <property type="entry name" value="RESPONSE REGULATOR RCP1-RELATED"/>
    <property type="match status" value="1"/>
</dbReference>
<evidence type="ECO:0000313" key="3">
    <source>
        <dbReference type="EMBL" id="PEN07718.1"/>
    </source>
</evidence>
<dbReference type="SUPFAM" id="SSF52172">
    <property type="entry name" value="CheY-like"/>
    <property type="match status" value="1"/>
</dbReference>
<feature type="modified residue" description="4-aspartylphosphate" evidence="1">
    <location>
        <position position="68"/>
    </location>
</feature>
<dbReference type="InterPro" id="IPR001789">
    <property type="entry name" value="Sig_transdc_resp-reg_receiver"/>
</dbReference>
<dbReference type="GO" id="GO:0000160">
    <property type="term" value="P:phosphorelay signal transduction system"/>
    <property type="evidence" value="ECO:0007669"/>
    <property type="project" value="InterPro"/>
</dbReference>
<protein>
    <submittedName>
        <fullName evidence="3">Two-component system response regulator</fullName>
    </submittedName>
</protein>